<keyword evidence="4 13" id="KW-0158">Chromosome</keyword>
<comment type="catalytic activity">
    <reaction evidence="12 13">
        <text>DNA(n) + a 2'-deoxyribonucleoside 5'-triphosphate = DNA(n+1) + diphosphate</text>
        <dbReference type="Rhea" id="RHEA:22508"/>
        <dbReference type="Rhea" id="RHEA-COMP:17339"/>
        <dbReference type="Rhea" id="RHEA-COMP:17340"/>
        <dbReference type="ChEBI" id="CHEBI:33019"/>
        <dbReference type="ChEBI" id="CHEBI:61560"/>
        <dbReference type="ChEBI" id="CHEBI:173112"/>
        <dbReference type="EC" id="2.7.7.49"/>
    </reaction>
</comment>
<keyword evidence="8 13" id="KW-0460">Magnesium</keyword>
<gene>
    <name evidence="15" type="ORF">O181_021655</name>
</gene>
<dbReference type="GO" id="GO:0000781">
    <property type="term" value="C:chromosome, telomeric region"/>
    <property type="evidence" value="ECO:0007669"/>
    <property type="project" value="UniProtKB-SubCell"/>
</dbReference>
<evidence type="ECO:0000313" key="16">
    <source>
        <dbReference type="Proteomes" id="UP000765509"/>
    </source>
</evidence>
<dbReference type="GO" id="GO:0003720">
    <property type="term" value="F:telomerase activity"/>
    <property type="evidence" value="ECO:0007669"/>
    <property type="project" value="InterPro"/>
</dbReference>
<evidence type="ECO:0000256" key="5">
    <source>
        <dbReference type="ARBA" id="ARBA00022679"/>
    </source>
</evidence>
<dbReference type="InterPro" id="IPR003545">
    <property type="entry name" value="Telomerase_RT"/>
</dbReference>
<proteinExistence type="inferred from homology"/>
<dbReference type="GO" id="GO:0007004">
    <property type="term" value="P:telomere maintenance via telomerase"/>
    <property type="evidence" value="ECO:0007669"/>
    <property type="project" value="TreeGrafter"/>
</dbReference>
<evidence type="ECO:0000256" key="3">
    <source>
        <dbReference type="ARBA" id="ARBA00016182"/>
    </source>
</evidence>
<dbReference type="InterPro" id="IPR000477">
    <property type="entry name" value="RT_dom"/>
</dbReference>
<evidence type="ECO:0000256" key="4">
    <source>
        <dbReference type="ARBA" id="ARBA00022454"/>
    </source>
</evidence>
<comment type="similarity">
    <text evidence="1 13">Belongs to the reverse transcriptase family. Telomerase subfamily.</text>
</comment>
<dbReference type="Gene3D" id="1.10.132.70">
    <property type="match status" value="1"/>
</dbReference>
<accession>A0A9Q3CF06</accession>
<evidence type="ECO:0000256" key="11">
    <source>
        <dbReference type="ARBA" id="ARBA00023242"/>
    </source>
</evidence>
<dbReference type="PANTHER" id="PTHR12066">
    <property type="entry name" value="TELOMERASE REVERSE TRANSCRIPTASE"/>
    <property type="match status" value="1"/>
</dbReference>
<dbReference type="EC" id="2.7.7.49" evidence="2 13"/>
<dbReference type="GO" id="GO:0070034">
    <property type="term" value="F:telomerase RNA binding"/>
    <property type="evidence" value="ECO:0007669"/>
    <property type="project" value="TreeGrafter"/>
</dbReference>
<keyword evidence="16" id="KW-1185">Reference proteome</keyword>
<dbReference type="GO" id="GO:0042162">
    <property type="term" value="F:telomeric DNA binding"/>
    <property type="evidence" value="ECO:0007669"/>
    <property type="project" value="TreeGrafter"/>
</dbReference>
<name>A0A9Q3CF06_9BASI</name>
<reference evidence="15" key="1">
    <citation type="submission" date="2021-03" db="EMBL/GenBank/DDBJ databases">
        <title>Draft genome sequence of rust myrtle Austropuccinia psidii MF-1, a brazilian biotype.</title>
        <authorList>
            <person name="Quecine M.C."/>
            <person name="Pachon D.M.R."/>
            <person name="Bonatelli M.L."/>
            <person name="Correr F.H."/>
            <person name="Franceschini L.M."/>
            <person name="Leite T.F."/>
            <person name="Margarido G.R.A."/>
            <person name="Almeida C.A."/>
            <person name="Ferrarezi J.A."/>
            <person name="Labate C.A."/>
        </authorList>
    </citation>
    <scope>NUCLEOTIDE SEQUENCE</scope>
    <source>
        <strain evidence="15">MF-1</strain>
    </source>
</reference>
<evidence type="ECO:0000256" key="12">
    <source>
        <dbReference type="ARBA" id="ARBA00048173"/>
    </source>
</evidence>
<evidence type="ECO:0000256" key="1">
    <source>
        <dbReference type="ARBA" id="ARBA00008001"/>
    </source>
</evidence>
<evidence type="ECO:0000256" key="8">
    <source>
        <dbReference type="ARBA" id="ARBA00022842"/>
    </source>
</evidence>
<comment type="caution">
    <text evidence="15">The sequence shown here is derived from an EMBL/GenBank/DDBJ whole genome shotgun (WGS) entry which is preliminary data.</text>
</comment>
<dbReference type="SUPFAM" id="SSF56672">
    <property type="entry name" value="DNA/RNA polymerases"/>
    <property type="match status" value="1"/>
</dbReference>
<feature type="domain" description="Reverse transcriptase" evidence="14">
    <location>
        <begin position="590"/>
        <end position="903"/>
    </location>
</feature>
<dbReference type="EMBL" id="AVOT02006580">
    <property type="protein sequence ID" value="MBW0481940.1"/>
    <property type="molecule type" value="Genomic_DNA"/>
</dbReference>
<organism evidence="15 16">
    <name type="scientific">Austropuccinia psidii MF-1</name>
    <dbReference type="NCBI Taxonomy" id="1389203"/>
    <lineage>
        <taxon>Eukaryota</taxon>
        <taxon>Fungi</taxon>
        <taxon>Dikarya</taxon>
        <taxon>Basidiomycota</taxon>
        <taxon>Pucciniomycotina</taxon>
        <taxon>Pucciniomycetes</taxon>
        <taxon>Pucciniales</taxon>
        <taxon>Sphaerophragmiaceae</taxon>
        <taxon>Austropuccinia</taxon>
    </lineage>
</organism>
<evidence type="ECO:0000256" key="13">
    <source>
        <dbReference type="RuleBase" id="RU365061"/>
    </source>
</evidence>
<keyword evidence="6 13" id="KW-0548">Nucleotidyltransferase</keyword>
<sequence length="1116" mass="127907">MYSSGPGLPVTLEDCDATSTRYHDVIVPSSLFNLAFYLVSEAPQSPLVMARHGPSKFVLRLLRIHHPHVTCLGNYLDLTDQGDNGKLLEQIVVGFDHQENLIAPHPYRSATLEAAFPAHAANGIQGNQVSMAQVIDAAQSILLWHSTRQTSQGNLAKQNVLILGCRMSNEFCPELAKPVVTSPFAHPLVSKHHVYDNTINKFLSQSFFFSDILQRIGAKTMVELLISTALYFPADNGCYFQLCGPPILELPVLCEQTEGCNANSLTQVVLAKNALMYTTAPRNKAGRITMGLVSDHILNQIHDNPDSLTSDHLKCIHLSKFVFPSQYGFHSFTLKGLGKAIQKQGGIKTPKRIKSLIKLNGLIHNIVIKSNSLKLKPILNRCCPSKFVDQNLNEAERLSFIELIQTSQLYDQSSSDDFRFSHSSTPSQLQFASSSQFKKPPSLKLQQFVCPHHEVQTFVRKATQAYGLDHWWGACSPTNRQVVWNNVDRIVKLRRFEKISMHELIQGFKLKECGEWLLKNPSDAKSRQMLQDFTWWFYFLFVAELIKNTFFITESAIFRNRILYFRLDDWERICHPLVDHLKTILFYKIDEQELRNSHFQLGHSSLRLLPKDNGVRPIINLKRKRLTQTGSSNNSVLQNLFTVLSYEKDASPEMMGASVLGLNHIYTRFKEFRSRLGLSIPKMYFVKVDIRACFDTIRQEKLLQVINDWFSEDQYVVQKYGKIFSAIMYSGKVFKQLKREAYPSDESPDFAEYVSKASQKLNDILFCDQVKYTYTEREVLMALLKEHITKNFVKIGAHTYQQKVGIPQGSILSPLLCSLFYADMDRKVLKFTNGTNSLLMRLIDDFLFVTASRTDAEHFLKVMAQGNQKYGCFVSPEKTLTNFQYHGVKRLVGEEFPWCGNLINTKTLEFKADLMRYNGIHLADTLTVDHTKFPGQTFRQKMYGLAKLRMNIIYLDTTMNSIVTVLLNIYQVLRLIAAKYVAYLNDWEADTVKGWKFFHDVIEKTIQFVCVCAYRQAAQDYVKKLGGTCAIDSQDIVWLGRYAFKTALQRRIAKFGLIIQRIEIDLARQKKNAHSRKTEARLRASKMQALRYTVFEFRSPKMLQEWIKIVNVLFSN</sequence>
<dbReference type="PANTHER" id="PTHR12066:SF0">
    <property type="entry name" value="TELOMERASE REVERSE TRANSCRIPTASE"/>
    <property type="match status" value="1"/>
</dbReference>
<dbReference type="Pfam" id="PF00078">
    <property type="entry name" value="RVT_1"/>
    <property type="match status" value="1"/>
</dbReference>
<dbReference type="PRINTS" id="PR01365">
    <property type="entry name" value="TELOMERASERT"/>
</dbReference>
<comment type="subcellular location">
    <subcellularLocation>
        <location evidence="13">Nucleus</location>
    </subcellularLocation>
    <subcellularLocation>
        <location evidence="13">Chromosome</location>
        <location evidence="13">Telomere</location>
    </subcellularLocation>
</comment>
<dbReference type="InterPro" id="IPR049139">
    <property type="entry name" value="TERT_C"/>
</dbReference>
<dbReference type="CDD" id="cd01648">
    <property type="entry name" value="TERT"/>
    <property type="match status" value="1"/>
</dbReference>
<keyword evidence="5 13" id="KW-0808">Transferase</keyword>
<dbReference type="Proteomes" id="UP000765509">
    <property type="component" value="Unassembled WGS sequence"/>
</dbReference>
<dbReference type="Gene3D" id="1.10.357.90">
    <property type="match status" value="1"/>
</dbReference>
<evidence type="ECO:0000259" key="14">
    <source>
        <dbReference type="PROSITE" id="PS50878"/>
    </source>
</evidence>
<comment type="function">
    <text evidence="13">Telomerase is a ribonucleoprotein enzyme essential for the replication of chromosome termini in most eukaryotes. It elongates telomeres. It is a reverse transcriptase that adds simple sequence repeats to chromosome ends by copying a template sequence within the RNA component of the enzyme.</text>
</comment>
<keyword evidence="9 13" id="KW-0779">Telomere</keyword>
<dbReference type="Pfam" id="PF12009">
    <property type="entry name" value="Telomerase_RBD"/>
    <property type="match status" value="1"/>
</dbReference>
<evidence type="ECO:0000256" key="6">
    <source>
        <dbReference type="ARBA" id="ARBA00022695"/>
    </source>
</evidence>
<dbReference type="OrthoDB" id="289721at2759"/>
<evidence type="ECO:0000256" key="9">
    <source>
        <dbReference type="ARBA" id="ARBA00022895"/>
    </source>
</evidence>
<dbReference type="Gene3D" id="3.30.70.2630">
    <property type="match status" value="1"/>
</dbReference>
<dbReference type="AlphaFoldDB" id="A0A9Q3CF06"/>
<protein>
    <recommendedName>
        <fullName evidence="3 13">Telomerase reverse transcriptase</fullName>
        <ecNumber evidence="2 13">2.7.7.49</ecNumber>
    </recommendedName>
    <alternativeName>
        <fullName evidence="13">Telomerase catalytic subunit</fullName>
    </alternativeName>
</protein>
<evidence type="ECO:0000256" key="7">
    <source>
        <dbReference type="ARBA" id="ARBA00022723"/>
    </source>
</evidence>
<dbReference type="PROSITE" id="PS50878">
    <property type="entry name" value="RT_POL"/>
    <property type="match status" value="1"/>
</dbReference>
<dbReference type="InterPro" id="IPR021891">
    <property type="entry name" value="Telomerase_RBD"/>
</dbReference>
<dbReference type="InterPro" id="IPR043502">
    <property type="entry name" value="DNA/RNA_pol_sf"/>
</dbReference>
<evidence type="ECO:0000256" key="2">
    <source>
        <dbReference type="ARBA" id="ARBA00012493"/>
    </source>
</evidence>
<evidence type="ECO:0000256" key="10">
    <source>
        <dbReference type="ARBA" id="ARBA00022918"/>
    </source>
</evidence>
<keyword evidence="10 13" id="KW-0695">RNA-directed DNA polymerase</keyword>
<keyword evidence="7 13" id="KW-0479">Metal-binding</keyword>
<dbReference type="Pfam" id="PF21399">
    <property type="entry name" value="TERT_C"/>
    <property type="match status" value="1"/>
</dbReference>
<evidence type="ECO:0000313" key="15">
    <source>
        <dbReference type="EMBL" id="MBW0481940.1"/>
    </source>
</evidence>
<dbReference type="GO" id="GO:0000333">
    <property type="term" value="C:telomerase catalytic core complex"/>
    <property type="evidence" value="ECO:0007669"/>
    <property type="project" value="TreeGrafter"/>
</dbReference>
<dbReference type="SMART" id="SM00975">
    <property type="entry name" value="Telomerase_RBD"/>
    <property type="match status" value="1"/>
</dbReference>
<keyword evidence="11 13" id="KW-0539">Nucleus</keyword>
<dbReference type="GO" id="GO:0046872">
    <property type="term" value="F:metal ion binding"/>
    <property type="evidence" value="ECO:0007669"/>
    <property type="project" value="UniProtKB-KW"/>
</dbReference>